<reference evidence="1" key="1">
    <citation type="submission" date="2022-11" db="EMBL/GenBank/DDBJ databases">
        <title>Centuries of genome instability and evolution in soft-shell clam transmissible cancer (bioRxiv).</title>
        <authorList>
            <person name="Hart S.F.M."/>
            <person name="Yonemitsu M.A."/>
            <person name="Giersch R.M."/>
            <person name="Beal B.F."/>
            <person name="Arriagada G."/>
            <person name="Davis B.W."/>
            <person name="Ostrander E.A."/>
            <person name="Goff S.P."/>
            <person name="Metzger M.J."/>
        </authorList>
    </citation>
    <scope>NUCLEOTIDE SEQUENCE</scope>
    <source>
        <strain evidence="1">MELC-2E11</strain>
        <tissue evidence="1">Siphon/mantle</tissue>
    </source>
</reference>
<sequence length="229" mass="25916">MDDSCILFISMGSVENTVDSGVTQGSVLGPLIFLLFINDLPLSVCSSVRLFADNCVPKPCFPKTKFSLCKTKAAAYNSIVRPSLEYSSSDWDPFQVTDISKLEHILRKAARFVTNNYTKAPGSVIYIMYQLNWELLERKKKQTSRLSLLNKIHYGLVDITASVYMTLYQRNSRHFHYLAYQIPHSSTDYIKYSFFSRLIVEWNSLPVHVVSVDTAIAFSAALATLPHIP</sequence>
<dbReference type="EMBL" id="CP111026">
    <property type="protein sequence ID" value="WAR27379.1"/>
    <property type="molecule type" value="Genomic_DNA"/>
</dbReference>
<evidence type="ECO:0008006" key="3">
    <source>
        <dbReference type="Google" id="ProtNLM"/>
    </source>
</evidence>
<evidence type="ECO:0000313" key="1">
    <source>
        <dbReference type="EMBL" id="WAR27379.1"/>
    </source>
</evidence>
<evidence type="ECO:0000313" key="2">
    <source>
        <dbReference type="Proteomes" id="UP001164746"/>
    </source>
</evidence>
<protein>
    <recommendedName>
        <fullName evidence="3">Reverse transcriptase domain-containing protein</fullName>
    </recommendedName>
</protein>
<proteinExistence type="predicted"/>
<organism evidence="1 2">
    <name type="scientific">Mya arenaria</name>
    <name type="common">Soft-shell clam</name>
    <dbReference type="NCBI Taxonomy" id="6604"/>
    <lineage>
        <taxon>Eukaryota</taxon>
        <taxon>Metazoa</taxon>
        <taxon>Spiralia</taxon>
        <taxon>Lophotrochozoa</taxon>
        <taxon>Mollusca</taxon>
        <taxon>Bivalvia</taxon>
        <taxon>Autobranchia</taxon>
        <taxon>Heteroconchia</taxon>
        <taxon>Euheterodonta</taxon>
        <taxon>Imparidentia</taxon>
        <taxon>Neoheterodontei</taxon>
        <taxon>Myida</taxon>
        <taxon>Myoidea</taxon>
        <taxon>Myidae</taxon>
        <taxon>Mya</taxon>
    </lineage>
</organism>
<gene>
    <name evidence="1" type="ORF">MAR_013083</name>
</gene>
<accession>A0ABY7G299</accession>
<dbReference type="Proteomes" id="UP001164746">
    <property type="component" value="Chromosome 15"/>
</dbReference>
<keyword evidence="2" id="KW-1185">Reference proteome</keyword>
<name>A0ABY7G299_MYAAR</name>